<proteinExistence type="predicted"/>
<dbReference type="AlphaFoldDB" id="A0A4U8YZ81"/>
<protein>
    <submittedName>
        <fullName evidence="1">Uncharacterized protein</fullName>
    </submittedName>
</protein>
<dbReference type="KEGG" id="mtun:MTUNDRAET4_0070"/>
<gene>
    <name evidence="1" type="ORF">MTUNDRAET4_0070</name>
</gene>
<reference evidence="1 2" key="1">
    <citation type="submission" date="2019-03" db="EMBL/GenBank/DDBJ databases">
        <authorList>
            <person name="Kox A.R. M."/>
        </authorList>
    </citation>
    <scope>NUCLEOTIDE SEQUENCE [LARGE SCALE GENOMIC DNA]</scope>
    <source>
        <strain evidence="1">MTUNDRAET4 annotated genome</strain>
    </source>
</reference>
<dbReference type="EMBL" id="LR536450">
    <property type="protein sequence ID" value="VFU06963.1"/>
    <property type="molecule type" value="Genomic_DNA"/>
</dbReference>
<accession>A0A4U8YZ81</accession>
<evidence type="ECO:0000313" key="1">
    <source>
        <dbReference type="EMBL" id="VFU06963.1"/>
    </source>
</evidence>
<evidence type="ECO:0000313" key="2">
    <source>
        <dbReference type="Proteomes" id="UP000294360"/>
    </source>
</evidence>
<sequence>MTISHGSEPCSSSSLLAITSHGEKTARLSGVFLGSELNLLRRIRFGPLDRHDLQTHLTPAIFR</sequence>
<dbReference type="Proteomes" id="UP000294360">
    <property type="component" value="Chromosome"/>
</dbReference>
<organism evidence="1 2">
    <name type="scientific">Methylocella tundrae</name>
    <dbReference type="NCBI Taxonomy" id="227605"/>
    <lineage>
        <taxon>Bacteria</taxon>
        <taxon>Pseudomonadati</taxon>
        <taxon>Pseudomonadota</taxon>
        <taxon>Alphaproteobacteria</taxon>
        <taxon>Hyphomicrobiales</taxon>
        <taxon>Beijerinckiaceae</taxon>
        <taxon>Methylocella</taxon>
    </lineage>
</organism>
<name>A0A4U8YZ81_METTU</name>